<name>A0A7Z0GJN1_9MICC</name>
<keyword evidence="4" id="KW-1185">Reference proteome</keyword>
<evidence type="ECO:0000259" key="2">
    <source>
        <dbReference type="Pfam" id="PF07331"/>
    </source>
</evidence>
<dbReference type="RefSeq" id="WP_179540735.1">
    <property type="nucleotide sequence ID" value="NZ_BAAALL010000004.1"/>
</dbReference>
<dbReference type="Pfam" id="PF07331">
    <property type="entry name" value="TctB"/>
    <property type="match status" value="1"/>
</dbReference>
<gene>
    <name evidence="3" type="ORF">HNR09_000633</name>
</gene>
<comment type="caution">
    <text evidence="3">The sequence shown here is derived from an EMBL/GenBank/DDBJ whole genome shotgun (WGS) entry which is preliminary data.</text>
</comment>
<dbReference type="InterPro" id="IPR009936">
    <property type="entry name" value="DUF1468"/>
</dbReference>
<keyword evidence="1" id="KW-1133">Transmembrane helix</keyword>
<reference evidence="3 4" key="1">
    <citation type="submission" date="2020-07" db="EMBL/GenBank/DDBJ databases">
        <title>Sequencing the genomes of 1000 actinobacteria strains.</title>
        <authorList>
            <person name="Klenk H.-P."/>
        </authorList>
    </citation>
    <scope>NUCLEOTIDE SEQUENCE [LARGE SCALE GENOMIC DNA]</scope>
    <source>
        <strain evidence="3 4">DSM 15475</strain>
    </source>
</reference>
<dbReference type="EMBL" id="JACCFY010000001">
    <property type="protein sequence ID" value="NYJ77222.1"/>
    <property type="molecule type" value="Genomic_DNA"/>
</dbReference>
<feature type="domain" description="DUF1468" evidence="2">
    <location>
        <begin position="20"/>
        <end position="159"/>
    </location>
</feature>
<protein>
    <recommendedName>
        <fullName evidence="2">DUF1468 domain-containing protein</fullName>
    </recommendedName>
</protein>
<proteinExistence type="predicted"/>
<feature type="transmembrane region" description="Helical" evidence="1">
    <location>
        <begin position="55"/>
        <end position="74"/>
    </location>
</feature>
<dbReference type="AlphaFoldDB" id="A0A7Z0GJN1"/>
<feature type="transmembrane region" description="Helical" evidence="1">
    <location>
        <begin position="131"/>
        <end position="150"/>
    </location>
</feature>
<feature type="transmembrane region" description="Helical" evidence="1">
    <location>
        <begin position="16"/>
        <end position="35"/>
    </location>
</feature>
<evidence type="ECO:0000313" key="3">
    <source>
        <dbReference type="EMBL" id="NYJ77222.1"/>
    </source>
</evidence>
<evidence type="ECO:0000256" key="1">
    <source>
        <dbReference type="SAM" id="Phobius"/>
    </source>
</evidence>
<accession>A0A7Z0GJN1</accession>
<organism evidence="3 4">
    <name type="scientific">Nesterenkonia xinjiangensis</name>
    <dbReference type="NCBI Taxonomy" id="225327"/>
    <lineage>
        <taxon>Bacteria</taxon>
        <taxon>Bacillati</taxon>
        <taxon>Actinomycetota</taxon>
        <taxon>Actinomycetes</taxon>
        <taxon>Micrococcales</taxon>
        <taxon>Micrococcaceae</taxon>
        <taxon>Nesterenkonia</taxon>
    </lineage>
</organism>
<feature type="transmembrane region" description="Helical" evidence="1">
    <location>
        <begin position="95"/>
        <end position="119"/>
    </location>
</feature>
<keyword evidence="1" id="KW-0812">Transmembrane</keyword>
<sequence length="164" mass="17577">MTTAHETQEAREVSEGGLRIAVGLLGLAAFCYYTWDAGSMPVGQMAMPGPGFFPLLIGAFGVLSSIIVIVDALFKLRQETTVLIPSGGTARRLGGLILLLTLFVLAIDVIGTYLGSILFCSLSIKLLSSHAWWRCVVYGTTMAVVCVFLFDTLLNVSLPGFGLW</sequence>
<keyword evidence="1" id="KW-0472">Membrane</keyword>
<dbReference type="Proteomes" id="UP000535437">
    <property type="component" value="Unassembled WGS sequence"/>
</dbReference>
<evidence type="ECO:0000313" key="4">
    <source>
        <dbReference type="Proteomes" id="UP000535437"/>
    </source>
</evidence>